<dbReference type="EMBL" id="VDMB01000005">
    <property type="protein sequence ID" value="TYT75236.1"/>
    <property type="molecule type" value="Genomic_DNA"/>
</dbReference>
<keyword evidence="2" id="KW-1185">Reference proteome</keyword>
<dbReference type="OrthoDB" id="5432274at2"/>
<dbReference type="Proteomes" id="UP000321899">
    <property type="component" value="Unassembled WGS sequence"/>
</dbReference>
<evidence type="ECO:0000313" key="2">
    <source>
        <dbReference type="Proteomes" id="UP000321899"/>
    </source>
</evidence>
<organism evidence="1 2">
    <name type="scientific">Desulfobotulus mexicanus</name>
    <dbReference type="NCBI Taxonomy" id="2586642"/>
    <lineage>
        <taxon>Bacteria</taxon>
        <taxon>Pseudomonadati</taxon>
        <taxon>Thermodesulfobacteriota</taxon>
        <taxon>Desulfobacteria</taxon>
        <taxon>Desulfobacterales</taxon>
        <taxon>Desulfobacteraceae</taxon>
        <taxon>Desulfobotulus</taxon>
    </lineage>
</organism>
<evidence type="ECO:0000313" key="1">
    <source>
        <dbReference type="EMBL" id="TYT75236.1"/>
    </source>
</evidence>
<protein>
    <submittedName>
        <fullName evidence="1">Uncharacterized protein</fullName>
    </submittedName>
</protein>
<name>A0A5Q4VE74_9BACT</name>
<proteinExistence type="predicted"/>
<comment type="caution">
    <text evidence="1">The sequence shown here is derived from an EMBL/GenBank/DDBJ whole genome shotgun (WGS) entry which is preliminary data.</text>
</comment>
<dbReference type="RefSeq" id="WP_139447271.1">
    <property type="nucleotide sequence ID" value="NZ_VDMB01000005.1"/>
</dbReference>
<dbReference type="AlphaFoldDB" id="A0A5Q4VE74"/>
<gene>
    <name evidence="1" type="ORF">FIM25_05890</name>
</gene>
<accession>A0A5Q4VE74</accession>
<reference evidence="1 2" key="1">
    <citation type="submission" date="2019-06" db="EMBL/GenBank/DDBJ databases">
        <title>Desulfobotulus mexicanus sp. nov., a novel sulfate-reducing bacterium isolated from the sediment of an alkaline crater lake in Mexico.</title>
        <authorList>
            <person name="Hirschler-Rea A."/>
        </authorList>
    </citation>
    <scope>NUCLEOTIDE SEQUENCE [LARGE SCALE GENOMIC DNA]</scope>
    <source>
        <strain evidence="1 2">PAR22N</strain>
    </source>
</reference>
<sequence>MEIIIGKIAESSSAGHRGHPRYQQGDVPVKVLKVRPARSRRNALLEGKDRRDENVETDPMRGKVLVLMVPDGSRLPVDLETGDYQLRLRIISDKTGETPKINTGNKEDVGLNIRA</sequence>